<dbReference type="EMBL" id="OX465084">
    <property type="protein sequence ID" value="CAI9299368.1"/>
    <property type="molecule type" value="Genomic_DNA"/>
</dbReference>
<accession>A0AA36EKK7</accession>
<dbReference type="Proteomes" id="UP001177003">
    <property type="component" value="Chromosome 8"/>
</dbReference>
<name>A0AA36EKK7_LACSI</name>
<evidence type="ECO:0000313" key="1">
    <source>
        <dbReference type="EMBL" id="CAI9299368.1"/>
    </source>
</evidence>
<evidence type="ECO:0000313" key="2">
    <source>
        <dbReference type="Proteomes" id="UP001177003"/>
    </source>
</evidence>
<protein>
    <submittedName>
        <fullName evidence="1">Uncharacterized protein</fullName>
    </submittedName>
</protein>
<reference evidence="1" key="1">
    <citation type="submission" date="2023-04" db="EMBL/GenBank/DDBJ databases">
        <authorList>
            <person name="Vijverberg K."/>
            <person name="Xiong W."/>
            <person name="Schranz E."/>
        </authorList>
    </citation>
    <scope>NUCLEOTIDE SEQUENCE</scope>
</reference>
<keyword evidence="2" id="KW-1185">Reference proteome</keyword>
<gene>
    <name evidence="1" type="ORF">LSALG_LOCUS38081</name>
</gene>
<sequence length="143" mass="16465">MQEEGAASQQLNLQLFKVGCLAILDDMNKLFEIPASNIQGRNGTVHLIARWNGMDHFVFVCNYKRHHQTFLVIVHCLEDTEKSRRYCFIEYVLLNLLRRGLLHANLVYCYVSQIPTGISLSSNMNMMLKIESSLPMVIFEVSQ</sequence>
<organism evidence="1 2">
    <name type="scientific">Lactuca saligna</name>
    <name type="common">Willowleaf lettuce</name>
    <dbReference type="NCBI Taxonomy" id="75948"/>
    <lineage>
        <taxon>Eukaryota</taxon>
        <taxon>Viridiplantae</taxon>
        <taxon>Streptophyta</taxon>
        <taxon>Embryophyta</taxon>
        <taxon>Tracheophyta</taxon>
        <taxon>Spermatophyta</taxon>
        <taxon>Magnoliopsida</taxon>
        <taxon>eudicotyledons</taxon>
        <taxon>Gunneridae</taxon>
        <taxon>Pentapetalae</taxon>
        <taxon>asterids</taxon>
        <taxon>campanulids</taxon>
        <taxon>Asterales</taxon>
        <taxon>Asteraceae</taxon>
        <taxon>Cichorioideae</taxon>
        <taxon>Cichorieae</taxon>
        <taxon>Lactucinae</taxon>
        <taxon>Lactuca</taxon>
    </lineage>
</organism>
<dbReference type="AlphaFoldDB" id="A0AA36EKK7"/>
<proteinExistence type="predicted"/>